<name>A0A1I3NM47_9FLAO</name>
<gene>
    <name evidence="1" type="ORF">SAMN04487893_103132</name>
</gene>
<sequence>MKKIIVFLVVLFFAKPIFPLLDFVINYDAIQEMCENRNKPELQCNGSCHLKKELAKTAESDTPISNNKKLHSQQLEILFLTETDWTIITPSFAINSKVIDTYHTFYSYLNSNDLFKPPLV</sequence>
<keyword evidence="2" id="KW-1185">Reference proteome</keyword>
<dbReference type="STRING" id="1150112.SAMN04487893_103132"/>
<reference evidence="2" key="1">
    <citation type="submission" date="2016-10" db="EMBL/GenBank/DDBJ databases">
        <authorList>
            <person name="Varghese N."/>
            <person name="Submissions S."/>
        </authorList>
    </citation>
    <scope>NUCLEOTIDE SEQUENCE [LARGE SCALE GENOMIC DNA]</scope>
    <source>
        <strain evidence="2">DSM 26542</strain>
    </source>
</reference>
<dbReference type="EMBL" id="FORU01000003">
    <property type="protein sequence ID" value="SFJ10418.1"/>
    <property type="molecule type" value="Genomic_DNA"/>
</dbReference>
<protein>
    <submittedName>
        <fullName evidence="1">Uncharacterized protein</fullName>
    </submittedName>
</protein>
<accession>A0A1I3NM47</accession>
<dbReference type="Proteomes" id="UP000243887">
    <property type="component" value="Unassembled WGS sequence"/>
</dbReference>
<organism evidence="1 2">
    <name type="scientific">Myroides guanonis</name>
    <dbReference type="NCBI Taxonomy" id="1150112"/>
    <lineage>
        <taxon>Bacteria</taxon>
        <taxon>Pseudomonadati</taxon>
        <taxon>Bacteroidota</taxon>
        <taxon>Flavobacteriia</taxon>
        <taxon>Flavobacteriales</taxon>
        <taxon>Flavobacteriaceae</taxon>
        <taxon>Myroides</taxon>
    </lineage>
</organism>
<evidence type="ECO:0000313" key="2">
    <source>
        <dbReference type="Proteomes" id="UP000243887"/>
    </source>
</evidence>
<dbReference type="AlphaFoldDB" id="A0A1I3NM47"/>
<dbReference type="OrthoDB" id="980645at2"/>
<proteinExistence type="predicted"/>
<evidence type="ECO:0000313" key="1">
    <source>
        <dbReference type="EMBL" id="SFJ10418.1"/>
    </source>
</evidence>
<dbReference type="RefSeq" id="WP_090678218.1">
    <property type="nucleotide sequence ID" value="NZ_FORU01000003.1"/>
</dbReference>